<sequence>MIYYAGHKFLQLVRAQSGSIESGQLSDDQLRVFWCCFIVECDSIASFDVVRSGIEPLSDEVPLPRSVEDSDHDDLIYFVAETAITRLMNRIHSSLYSPASIDITVLAESPLTPNSPILNNLLTLSSELNRQLEQHYISIPVQPSIMADPVSNERRRILNMRYHHARHLIYRRFLLFVALRPQQQSSPAPVATSSKSPTPTQTLYPLPRVIIEKCHVCIQSSEALLIAAVAVLDKRSPYLWTVFDISVASFIVLFLASQSPYLRHLVPDLEALAGVFVPKMRKWATPGSSFEAGLKIVDMLLASRYR</sequence>
<keyword evidence="2" id="KW-1185">Reference proteome</keyword>
<name>A0A423XB91_9PEZI</name>
<reference evidence="1 2" key="1">
    <citation type="submission" date="2015-09" db="EMBL/GenBank/DDBJ databases">
        <title>Host preference determinants of Valsa canker pathogens revealed by comparative genomics.</title>
        <authorList>
            <person name="Yin Z."/>
            <person name="Huang L."/>
        </authorList>
    </citation>
    <scope>NUCLEOTIDE SEQUENCE [LARGE SCALE GENOMIC DNA]</scope>
    <source>
        <strain evidence="1 2">SXYLt</strain>
    </source>
</reference>
<dbReference type="InterPro" id="IPR053181">
    <property type="entry name" value="EcdB-like_regulator"/>
</dbReference>
<evidence type="ECO:0008006" key="3">
    <source>
        <dbReference type="Google" id="ProtNLM"/>
    </source>
</evidence>
<protein>
    <recommendedName>
        <fullName evidence="3">Transcription factor domain-containing protein</fullName>
    </recommendedName>
</protein>
<organism evidence="1 2">
    <name type="scientific">Cytospora leucostoma</name>
    <dbReference type="NCBI Taxonomy" id="1230097"/>
    <lineage>
        <taxon>Eukaryota</taxon>
        <taxon>Fungi</taxon>
        <taxon>Dikarya</taxon>
        <taxon>Ascomycota</taxon>
        <taxon>Pezizomycotina</taxon>
        <taxon>Sordariomycetes</taxon>
        <taxon>Sordariomycetidae</taxon>
        <taxon>Diaporthales</taxon>
        <taxon>Cytosporaceae</taxon>
        <taxon>Cytospora</taxon>
    </lineage>
</organism>
<comment type="caution">
    <text evidence="1">The sequence shown here is derived from an EMBL/GenBank/DDBJ whole genome shotgun (WGS) entry which is preliminary data.</text>
</comment>
<dbReference type="EMBL" id="LKEB01000021">
    <property type="protein sequence ID" value="ROW13212.1"/>
    <property type="molecule type" value="Genomic_DNA"/>
</dbReference>
<gene>
    <name evidence="1" type="ORF">VPNG_04778</name>
</gene>
<dbReference type="PANTHER" id="PTHR47785">
    <property type="entry name" value="ZN(II)2CYS6 TRANSCRIPTION FACTOR (EUROFUNG)-RELATED-RELATED"/>
    <property type="match status" value="1"/>
</dbReference>
<dbReference type="OrthoDB" id="4685598at2759"/>
<evidence type="ECO:0000313" key="2">
    <source>
        <dbReference type="Proteomes" id="UP000285146"/>
    </source>
</evidence>
<dbReference type="InParanoid" id="A0A423XB91"/>
<dbReference type="Proteomes" id="UP000285146">
    <property type="component" value="Unassembled WGS sequence"/>
</dbReference>
<dbReference type="CDD" id="cd12148">
    <property type="entry name" value="fungal_TF_MHR"/>
    <property type="match status" value="1"/>
</dbReference>
<evidence type="ECO:0000313" key="1">
    <source>
        <dbReference type="EMBL" id="ROW13212.1"/>
    </source>
</evidence>
<dbReference type="AlphaFoldDB" id="A0A423XB91"/>
<accession>A0A423XB91</accession>
<proteinExistence type="predicted"/>